<dbReference type="PANTHER" id="PTHR39185:SF1">
    <property type="entry name" value="SWARMING MOTILITY PROTEIN SWRD"/>
    <property type="match status" value="1"/>
</dbReference>
<dbReference type="Proteomes" id="UP000306409">
    <property type="component" value="Chromosome"/>
</dbReference>
<name>A0A4U7JNQ1_9FIRM</name>
<accession>A0A4U7JNQ1</accession>
<evidence type="ECO:0000313" key="1">
    <source>
        <dbReference type="EMBL" id="QNU68394.1"/>
    </source>
</evidence>
<keyword evidence="1" id="KW-0282">Flagellum</keyword>
<dbReference type="PANTHER" id="PTHR39185">
    <property type="entry name" value="SWARMING MOTILITY PROTEIN SWRD"/>
    <property type="match status" value="1"/>
</dbReference>
<dbReference type="EMBL" id="CP061336">
    <property type="protein sequence ID" value="QNU68394.1"/>
    <property type="molecule type" value="Genomic_DNA"/>
</dbReference>
<dbReference type="Pfam" id="PF06289">
    <property type="entry name" value="FlbD"/>
    <property type="match status" value="1"/>
</dbReference>
<dbReference type="KEGG" id="rher:EHE19_008320"/>
<proteinExistence type="predicted"/>
<dbReference type="OrthoDB" id="9799862at2"/>
<evidence type="ECO:0000313" key="2">
    <source>
        <dbReference type="Proteomes" id="UP000306409"/>
    </source>
</evidence>
<protein>
    <submittedName>
        <fullName evidence="1">Flagellar FlbD family protein</fullName>
    </submittedName>
</protein>
<reference evidence="1 2" key="1">
    <citation type="submission" date="2020-09" db="EMBL/GenBank/DDBJ databases">
        <title>Characterization and genome sequencing of Ruminiclostridium sp. nov. MA18.</title>
        <authorList>
            <person name="Rettenmaier R."/>
            <person name="Kowollik M.-L."/>
            <person name="Liebl W."/>
            <person name="Zverlov V."/>
        </authorList>
    </citation>
    <scope>NUCLEOTIDE SEQUENCE [LARGE SCALE GENOMIC DNA]</scope>
    <source>
        <strain evidence="1 2">MA18</strain>
    </source>
</reference>
<keyword evidence="1" id="KW-0966">Cell projection</keyword>
<dbReference type="AlphaFoldDB" id="A0A4U7JNQ1"/>
<dbReference type="RefSeq" id="WP_137696378.1">
    <property type="nucleotide sequence ID" value="NZ_CP061336.1"/>
</dbReference>
<sequence>MIRLTKLNNSFFVINCELIETIESTPDTVITLNNGKKYVVAESVDEVVERVIEYKKRIFANKYNDLTSEE</sequence>
<gene>
    <name evidence="1" type="ORF">EHE19_008320</name>
</gene>
<keyword evidence="2" id="KW-1185">Reference proteome</keyword>
<keyword evidence="1" id="KW-0969">Cilium</keyword>
<organism evidence="1 2">
    <name type="scientific">Ruminiclostridium herbifermentans</name>
    <dbReference type="NCBI Taxonomy" id="2488810"/>
    <lineage>
        <taxon>Bacteria</taxon>
        <taxon>Bacillati</taxon>
        <taxon>Bacillota</taxon>
        <taxon>Clostridia</taxon>
        <taxon>Eubacteriales</taxon>
        <taxon>Oscillospiraceae</taxon>
        <taxon>Ruminiclostridium</taxon>
    </lineage>
</organism>
<dbReference type="InterPro" id="IPR009384">
    <property type="entry name" value="SwrD-like"/>
</dbReference>